<feature type="DNA-binding region" description="H-T-H motif" evidence="5">
    <location>
        <begin position="17"/>
        <end position="36"/>
    </location>
</feature>
<keyword evidence="1" id="KW-0678">Repressor</keyword>
<evidence type="ECO:0000256" key="4">
    <source>
        <dbReference type="ARBA" id="ARBA00023163"/>
    </source>
</evidence>
<keyword evidence="4" id="KW-0804">Transcription</keyword>
<dbReference type="SUPFAM" id="SSF46689">
    <property type="entry name" value="Homeodomain-like"/>
    <property type="match status" value="1"/>
</dbReference>
<comment type="caution">
    <text evidence="7">The sequence shown here is derived from an EMBL/GenBank/DDBJ whole genome shotgun (WGS) entry which is preliminary data.</text>
</comment>
<reference evidence="7 8" key="1">
    <citation type="submission" date="2019-12" db="EMBL/GenBank/DDBJ databases">
        <title>Halocatena pleomorpha gen. nov. sp. nov., an extremely halophilic archaeon of family Halobacteriaceae isolated from saltpan soil.</title>
        <authorList>
            <person name="Pal Y."/>
            <person name="Verma A."/>
            <person name="Krishnamurthi S."/>
            <person name="Kumar P."/>
        </authorList>
    </citation>
    <scope>NUCLEOTIDE SEQUENCE [LARGE SCALE GENOMIC DNA]</scope>
    <source>
        <strain evidence="7 8">JCM 16495</strain>
    </source>
</reference>
<sequence>MEATFRALSKHGYNDLRMRDIGEEFEMSRTLIHYHYDGRHDLISALLEYVIEQYEGSVELDEGTDPVAELDVRIDQCLFGPEFDNDFGHWERMTVYHELFSQAQHNERHREVFNRHYETIRGSIEQVIERGIEEGVFRDVNVTDTAQLVTDLIHAARARRISLGHEDAPEQARRGIDEFVVSALLNPDYVLPSAMGRSQ</sequence>
<dbReference type="EMBL" id="WSZK01000045">
    <property type="protein sequence ID" value="MWG36908.1"/>
    <property type="molecule type" value="Genomic_DNA"/>
</dbReference>
<dbReference type="GO" id="GO:0000976">
    <property type="term" value="F:transcription cis-regulatory region binding"/>
    <property type="evidence" value="ECO:0007669"/>
    <property type="project" value="TreeGrafter"/>
</dbReference>
<dbReference type="GO" id="GO:0003700">
    <property type="term" value="F:DNA-binding transcription factor activity"/>
    <property type="evidence" value="ECO:0007669"/>
    <property type="project" value="TreeGrafter"/>
</dbReference>
<dbReference type="SUPFAM" id="SSF48498">
    <property type="entry name" value="Tetracyclin repressor-like, C-terminal domain"/>
    <property type="match status" value="1"/>
</dbReference>
<keyword evidence="2" id="KW-0805">Transcription regulation</keyword>
<dbReference type="InterPro" id="IPR001647">
    <property type="entry name" value="HTH_TetR"/>
</dbReference>
<feature type="domain" description="HTH tetR-type" evidence="6">
    <location>
        <begin position="1"/>
        <end position="54"/>
    </location>
</feature>
<dbReference type="PANTHER" id="PTHR30055:SF234">
    <property type="entry name" value="HTH-TYPE TRANSCRIPTIONAL REGULATOR BETI"/>
    <property type="match status" value="1"/>
</dbReference>
<dbReference type="InterPro" id="IPR036271">
    <property type="entry name" value="Tet_transcr_reg_TetR-rel_C_sf"/>
</dbReference>
<dbReference type="InterPro" id="IPR050109">
    <property type="entry name" value="HTH-type_TetR-like_transc_reg"/>
</dbReference>
<dbReference type="OrthoDB" id="135877at2157"/>
<dbReference type="Pfam" id="PF00440">
    <property type="entry name" value="TetR_N"/>
    <property type="match status" value="1"/>
</dbReference>
<dbReference type="InterPro" id="IPR039538">
    <property type="entry name" value="BetI_C"/>
</dbReference>
<evidence type="ECO:0000256" key="1">
    <source>
        <dbReference type="ARBA" id="ARBA00022491"/>
    </source>
</evidence>
<keyword evidence="3 5" id="KW-0238">DNA-binding</keyword>
<proteinExistence type="predicted"/>
<dbReference type="AlphaFoldDB" id="A0A6B0GYS8"/>
<evidence type="ECO:0000256" key="3">
    <source>
        <dbReference type="ARBA" id="ARBA00023125"/>
    </source>
</evidence>
<evidence type="ECO:0000313" key="8">
    <source>
        <dbReference type="Proteomes" id="UP000451471"/>
    </source>
</evidence>
<keyword evidence="8" id="KW-1185">Reference proteome</keyword>
<name>A0A6B0GYS8_9EURY</name>
<dbReference type="Gene3D" id="1.10.357.10">
    <property type="entry name" value="Tetracycline Repressor, domain 2"/>
    <property type="match status" value="1"/>
</dbReference>
<evidence type="ECO:0000256" key="2">
    <source>
        <dbReference type="ARBA" id="ARBA00023015"/>
    </source>
</evidence>
<organism evidence="7 8">
    <name type="scientific">Halomarina oriensis</name>
    <dbReference type="NCBI Taxonomy" id="671145"/>
    <lineage>
        <taxon>Archaea</taxon>
        <taxon>Methanobacteriati</taxon>
        <taxon>Methanobacteriota</taxon>
        <taxon>Stenosarchaea group</taxon>
        <taxon>Halobacteria</taxon>
        <taxon>Halobacteriales</taxon>
        <taxon>Natronomonadaceae</taxon>
        <taxon>Halomarina</taxon>
    </lineage>
</organism>
<dbReference type="Proteomes" id="UP000451471">
    <property type="component" value="Unassembled WGS sequence"/>
</dbReference>
<gene>
    <name evidence="7" type="ORF">GQS65_20880</name>
</gene>
<evidence type="ECO:0000259" key="6">
    <source>
        <dbReference type="PROSITE" id="PS50977"/>
    </source>
</evidence>
<accession>A0A6B0GYS8</accession>
<dbReference type="InterPro" id="IPR009057">
    <property type="entry name" value="Homeodomain-like_sf"/>
</dbReference>
<dbReference type="Pfam" id="PF13977">
    <property type="entry name" value="TetR_C_6"/>
    <property type="match status" value="1"/>
</dbReference>
<dbReference type="PROSITE" id="PS50977">
    <property type="entry name" value="HTH_TETR_2"/>
    <property type="match status" value="1"/>
</dbReference>
<protein>
    <submittedName>
        <fullName evidence="7">TetR family transcriptional regulator</fullName>
    </submittedName>
</protein>
<evidence type="ECO:0000256" key="5">
    <source>
        <dbReference type="PROSITE-ProRule" id="PRU00335"/>
    </source>
</evidence>
<evidence type="ECO:0000313" key="7">
    <source>
        <dbReference type="EMBL" id="MWG36908.1"/>
    </source>
</evidence>
<dbReference type="PANTHER" id="PTHR30055">
    <property type="entry name" value="HTH-TYPE TRANSCRIPTIONAL REGULATOR RUTR"/>
    <property type="match status" value="1"/>
</dbReference>